<dbReference type="SUPFAM" id="SSF46689">
    <property type="entry name" value="Homeodomain-like"/>
    <property type="match status" value="1"/>
</dbReference>
<evidence type="ECO:0000313" key="5">
    <source>
        <dbReference type="Proteomes" id="UP000000430"/>
    </source>
</evidence>
<dbReference type="PANTHER" id="PTHR47893">
    <property type="entry name" value="REGULATORY PROTEIN PCHR"/>
    <property type="match status" value="1"/>
</dbReference>
<dbReference type="PROSITE" id="PS01124">
    <property type="entry name" value="HTH_ARAC_FAMILY_2"/>
    <property type="match status" value="1"/>
</dbReference>
<dbReference type="GO" id="GO:0003700">
    <property type="term" value="F:DNA-binding transcription factor activity"/>
    <property type="evidence" value="ECO:0007669"/>
    <property type="project" value="InterPro"/>
</dbReference>
<dbReference type="EMBL" id="CR543861">
    <property type="protein sequence ID" value="CAG69521.1"/>
    <property type="molecule type" value="Genomic_DNA"/>
</dbReference>
<dbReference type="KEGG" id="aci:ACIAD2778"/>
<dbReference type="InterPro" id="IPR053142">
    <property type="entry name" value="PchR_regulatory_protein"/>
</dbReference>
<name>Q6F8U4_ACIAD</name>
<accession>Q6F8U4</accession>
<dbReference type="HOGENOM" id="CLU_902034_0_0_6"/>
<protein>
    <submittedName>
        <fullName evidence="4">Putative transcriptional regulator (AraC family)</fullName>
    </submittedName>
</protein>
<evidence type="ECO:0000259" key="3">
    <source>
        <dbReference type="PROSITE" id="PS01124"/>
    </source>
</evidence>
<dbReference type="Gene3D" id="1.10.10.60">
    <property type="entry name" value="Homeodomain-like"/>
    <property type="match status" value="2"/>
</dbReference>
<feature type="domain" description="HTH araC/xylS-type" evidence="3">
    <location>
        <begin position="223"/>
        <end position="314"/>
    </location>
</feature>
<dbReference type="Pfam" id="PF12833">
    <property type="entry name" value="HTH_18"/>
    <property type="match status" value="1"/>
</dbReference>
<dbReference type="InterPro" id="IPR009057">
    <property type="entry name" value="Homeodomain-like_sf"/>
</dbReference>
<proteinExistence type="predicted"/>
<evidence type="ECO:0000256" key="1">
    <source>
        <dbReference type="ARBA" id="ARBA00023015"/>
    </source>
</evidence>
<keyword evidence="1" id="KW-0805">Transcription regulation</keyword>
<dbReference type="BioCyc" id="ASP62977:ACIAD_RS12580-MONOMER"/>
<dbReference type="Proteomes" id="UP000000430">
    <property type="component" value="Chromosome"/>
</dbReference>
<organism evidence="4 5">
    <name type="scientific">Acinetobacter baylyi (strain ATCC 33305 / BD413 / ADP1)</name>
    <dbReference type="NCBI Taxonomy" id="62977"/>
    <lineage>
        <taxon>Bacteria</taxon>
        <taxon>Pseudomonadati</taxon>
        <taxon>Pseudomonadota</taxon>
        <taxon>Gammaproteobacteria</taxon>
        <taxon>Moraxellales</taxon>
        <taxon>Moraxellaceae</taxon>
        <taxon>Acinetobacter</taxon>
    </lineage>
</organism>
<sequence>MSGAFKMSIYIDSHKVVLKQVGDIFLDSCSPLPNHHLNHFNPSDGNGYSEIYDFGKLCVGKGKYWIDHPLQMSAETPAHSFGITILLSGTHHIQNHKSNHKYEIRSPMIILRKGSLGLQTIHLQEHKEMSLISLDFNQSFLEIMESNSLNSDFANFFLSEPSTALKTINIPNKNVLHQAHYLLNIPSAQSSIDLLHLEGAALELMSLLLGNNQKSNEIPSSVQRTIFILENEFEKKITIRTLAKQVGINECDLKKIFKEYTGKTIGHYLLENRMRCAQILLKEGVSIEKVANQIGYSSTQYFKKIYERYFSYSC</sequence>
<dbReference type="SMART" id="SM00342">
    <property type="entry name" value="HTH_ARAC"/>
    <property type="match status" value="1"/>
</dbReference>
<dbReference type="PANTHER" id="PTHR47893:SF1">
    <property type="entry name" value="REGULATORY PROTEIN PCHR"/>
    <property type="match status" value="1"/>
</dbReference>
<evidence type="ECO:0000256" key="2">
    <source>
        <dbReference type="ARBA" id="ARBA00023163"/>
    </source>
</evidence>
<dbReference type="STRING" id="202950.GCA_001485005_02410"/>
<reference evidence="4 5" key="1">
    <citation type="journal article" date="2004" name="Nucleic Acids Res.">
        <title>Unique features revealed by the genome sequence of Acinetobacter sp. ADP1, a versatile and naturally transformation competent bacterium.</title>
        <authorList>
            <person name="Barbe V."/>
            <person name="Vallenet D."/>
            <person name="Fonknechten N."/>
            <person name="Kreimeyer A."/>
            <person name="Oztas S."/>
            <person name="Labarre L."/>
            <person name="Cruveiller S."/>
            <person name="Robert C."/>
            <person name="Duprat S."/>
            <person name="Wincker P."/>
            <person name="Ornston L.N."/>
            <person name="Weissenbach J."/>
            <person name="Marliere P."/>
            <person name="Cohen G.N."/>
            <person name="Medigue C."/>
        </authorList>
    </citation>
    <scope>NUCLEOTIDE SEQUENCE [LARGE SCALE GENOMIC DNA]</scope>
    <source>
        <strain evidence="5">ATCC 33305 / BD413 / ADP1</strain>
    </source>
</reference>
<dbReference type="AlphaFoldDB" id="Q6F8U4"/>
<dbReference type="eggNOG" id="COG2207">
    <property type="taxonomic scope" value="Bacteria"/>
</dbReference>
<dbReference type="OrthoDB" id="185346at2"/>
<dbReference type="GO" id="GO:0043565">
    <property type="term" value="F:sequence-specific DNA binding"/>
    <property type="evidence" value="ECO:0007669"/>
    <property type="project" value="InterPro"/>
</dbReference>
<evidence type="ECO:0000313" key="4">
    <source>
        <dbReference type="EMBL" id="CAG69521.1"/>
    </source>
</evidence>
<keyword evidence="2" id="KW-0804">Transcription</keyword>
<dbReference type="InterPro" id="IPR018060">
    <property type="entry name" value="HTH_AraC"/>
</dbReference>
<gene>
    <name evidence="4" type="ordered locus">ACIAD2778</name>
</gene>